<gene>
    <name evidence="2" type="ORF">COO91_06975</name>
</gene>
<evidence type="ECO:0000313" key="2">
    <source>
        <dbReference type="EMBL" id="AUB40939.1"/>
    </source>
</evidence>
<dbReference type="Proteomes" id="UP000232003">
    <property type="component" value="Chromosome"/>
</dbReference>
<feature type="region of interest" description="Disordered" evidence="1">
    <location>
        <begin position="28"/>
        <end position="52"/>
    </location>
</feature>
<dbReference type="GO" id="GO:0004180">
    <property type="term" value="F:carboxypeptidase activity"/>
    <property type="evidence" value="ECO:0007669"/>
    <property type="project" value="UniProtKB-KW"/>
</dbReference>
<keyword evidence="2" id="KW-0378">Hydrolase</keyword>
<feature type="compositionally biased region" description="Polar residues" evidence="1">
    <location>
        <begin position="28"/>
        <end position="39"/>
    </location>
</feature>
<reference evidence="2 3" key="1">
    <citation type="submission" date="2017-11" db="EMBL/GenBank/DDBJ databases">
        <title>Complete genome of a free-living desiccation-tolerant cyanobacterium and its photosynthetic adaptation to extreme terrestrial habitat.</title>
        <authorList>
            <person name="Shang J."/>
        </authorList>
    </citation>
    <scope>NUCLEOTIDE SEQUENCE [LARGE SCALE GENOMIC DNA]</scope>
    <source>
        <strain evidence="2 3">CCNUN1</strain>
    </source>
</reference>
<dbReference type="EMBL" id="CP024785">
    <property type="protein sequence ID" value="AUB40939.1"/>
    <property type="molecule type" value="Genomic_DNA"/>
</dbReference>
<keyword evidence="2" id="KW-0121">Carboxypeptidase</keyword>
<sequence>MVGELTLKAKQLERLGVGSIHFWKKHNSGTPKTLLYSSSKKVDPPKVDAPTE</sequence>
<organism evidence="2 3">
    <name type="scientific">Nostoc flagelliforme CCNUN1</name>
    <dbReference type="NCBI Taxonomy" id="2038116"/>
    <lineage>
        <taxon>Bacteria</taxon>
        <taxon>Bacillati</taxon>
        <taxon>Cyanobacteriota</taxon>
        <taxon>Cyanophyceae</taxon>
        <taxon>Nostocales</taxon>
        <taxon>Nostocaceae</taxon>
        <taxon>Nostoc</taxon>
    </lineage>
</organism>
<name>A0A2K8SZU4_9NOSO</name>
<protein>
    <submittedName>
        <fullName evidence="2">Carboxypeptidase C</fullName>
    </submittedName>
</protein>
<keyword evidence="2" id="KW-0645">Protease</keyword>
<evidence type="ECO:0000313" key="3">
    <source>
        <dbReference type="Proteomes" id="UP000232003"/>
    </source>
</evidence>
<keyword evidence="3" id="KW-1185">Reference proteome</keyword>
<accession>A0A2K8SZU4</accession>
<dbReference type="AlphaFoldDB" id="A0A2K8SZU4"/>
<dbReference type="KEGG" id="nfl:COO91_06975"/>
<evidence type="ECO:0000256" key="1">
    <source>
        <dbReference type="SAM" id="MobiDB-lite"/>
    </source>
</evidence>
<proteinExistence type="predicted"/>